<dbReference type="PANTHER" id="PTHR24126">
    <property type="entry name" value="ANKYRIN REPEAT, PH AND SEC7 DOMAIN CONTAINING PROTEIN SECG-RELATED"/>
    <property type="match status" value="1"/>
</dbReference>
<feature type="repeat" description="ANK" evidence="3">
    <location>
        <begin position="601"/>
        <end position="633"/>
    </location>
</feature>
<evidence type="ECO:0000313" key="6">
    <source>
        <dbReference type="EMBL" id="KAL2049391.1"/>
    </source>
</evidence>
<keyword evidence="7" id="KW-1185">Reference proteome</keyword>
<dbReference type="SMART" id="SM00248">
    <property type="entry name" value="ANK"/>
    <property type="match status" value="11"/>
</dbReference>
<keyword evidence="1" id="KW-0677">Repeat</keyword>
<organism evidence="6 7">
    <name type="scientific">Lepraria finkii</name>
    <dbReference type="NCBI Taxonomy" id="1340010"/>
    <lineage>
        <taxon>Eukaryota</taxon>
        <taxon>Fungi</taxon>
        <taxon>Dikarya</taxon>
        <taxon>Ascomycota</taxon>
        <taxon>Pezizomycotina</taxon>
        <taxon>Lecanoromycetes</taxon>
        <taxon>OSLEUM clade</taxon>
        <taxon>Lecanoromycetidae</taxon>
        <taxon>Lecanorales</taxon>
        <taxon>Lecanorineae</taxon>
        <taxon>Stereocaulaceae</taxon>
        <taxon>Lepraria</taxon>
    </lineage>
</organism>
<dbReference type="PRINTS" id="PR01415">
    <property type="entry name" value="ANKYRIN"/>
</dbReference>
<dbReference type="InterPro" id="IPR002110">
    <property type="entry name" value="Ankyrin_rpt"/>
</dbReference>
<feature type="repeat" description="ANK" evidence="3">
    <location>
        <begin position="722"/>
        <end position="754"/>
    </location>
</feature>
<dbReference type="SUPFAM" id="SSF48452">
    <property type="entry name" value="TPR-like"/>
    <property type="match status" value="1"/>
</dbReference>
<accession>A0ABR4AUW9</accession>
<feature type="region of interest" description="Disordered" evidence="4">
    <location>
        <begin position="228"/>
        <end position="304"/>
    </location>
</feature>
<feature type="repeat" description="ANK" evidence="3">
    <location>
        <begin position="568"/>
        <end position="600"/>
    </location>
</feature>
<proteinExistence type="predicted"/>
<dbReference type="Gene3D" id="1.25.40.10">
    <property type="entry name" value="Tetratricopeptide repeat domain"/>
    <property type="match status" value="1"/>
</dbReference>
<name>A0ABR4AUW9_9LECA</name>
<evidence type="ECO:0000259" key="5">
    <source>
        <dbReference type="Pfam" id="PF17111"/>
    </source>
</evidence>
<dbReference type="Pfam" id="PF12796">
    <property type="entry name" value="Ank_2"/>
    <property type="match status" value="3"/>
</dbReference>
<feature type="compositionally biased region" description="Polar residues" evidence="4">
    <location>
        <begin position="279"/>
        <end position="290"/>
    </location>
</feature>
<feature type="repeat" description="ANK" evidence="3">
    <location>
        <begin position="755"/>
        <end position="787"/>
    </location>
</feature>
<dbReference type="SUPFAM" id="SSF48403">
    <property type="entry name" value="Ankyrin repeat"/>
    <property type="match status" value="1"/>
</dbReference>
<dbReference type="Pfam" id="PF17111">
    <property type="entry name" value="PigL_N"/>
    <property type="match status" value="1"/>
</dbReference>
<evidence type="ECO:0000256" key="2">
    <source>
        <dbReference type="ARBA" id="ARBA00023043"/>
    </source>
</evidence>
<keyword evidence="2 3" id="KW-0040">ANK repeat</keyword>
<dbReference type="PROSITE" id="PS50088">
    <property type="entry name" value="ANK_REPEAT"/>
    <property type="match status" value="9"/>
</dbReference>
<feature type="repeat" description="ANK" evidence="3">
    <location>
        <begin position="689"/>
        <end position="721"/>
    </location>
</feature>
<evidence type="ECO:0000256" key="4">
    <source>
        <dbReference type="SAM" id="MobiDB-lite"/>
    </source>
</evidence>
<dbReference type="InterPro" id="IPR036770">
    <property type="entry name" value="Ankyrin_rpt-contain_sf"/>
</dbReference>
<sequence>MDPVSILSAVGATTRIVFSVSTALYSFVSSAKTVDKSLGALHGEVDGLHEVLGTVETTLRDSVISRSKDASSLPHDVWTSIDKAVKDSERTATALQRILRNLGDGSNATNPLKKAVKQIQLEFSGDDIRNIRARVHTHCSSLQVALQTASLHISCLASDSLINLVNPKLDIIVPKLDSLVGMLHGLKTSKISATNEKLPEEFKNPDILDHTKELKRTARAVISTASSVGANSSWGGSETRQQLSSENGVPLDENRKSRIEQWIPQPTIDEVLDQERHVSPSTGETSQSAVERSDDESKILDSESDGEIEVDVVNGFFSQGQRNATGGKHLVAIDCFRAGLERAAKLSIRRKSSLDLKDVHLRLAFSYLHEGQLSAAERLFNKLIRDTSDDKGVTRALLASSGLAQIRLCQNSFSDAEFWCRKSLNGWKRLVGKHHPLYINSLWLFEFFHETKGDAVTAGVFADLIRVAKTGTEAEILADQKVLGFPPEEIRALITNIRRKSAETLLLSLGFDPNAPGLFAKGSTVADVALLKLANTKAGEDLRCSSNLTLAAQYLLDKGAHADVKNTNGVTALLYASIHGHQGIVQLLCELGADVKQENHLGDTPLHAAARNGHILVVKLLCEHGAEPKAKKIAAVKSEAGWKKDSVKLEIVSTPGDTAVLEAARGGYATIVEFLLSKGADLEDNDNPSHQTALLAAVGEGHESTARFLLAAGANPDAETSTGAAALHIAVKNGSEALVKVLLDNGASLEKRTKIGFTPLMVAAARDDARAIELLLNAGADIEAKDNLKYTALHLATSKSAGAAMKALLSRGASNETPPYVTTPLHKAATDDLTLAAKILLEAGVDPEVKNEEHNTALIIASQKGNRRMTRLLVDHGASIEAKGRHSHTAFFVAAFMGNLEIVKTLLDAGATPEAKNSRRETAVIAIVNKKGDGLPAPSGRRRVEMLELLCERGANPAAKDSNGKTALYWAGKDGTGYKKTLVQILKSHGAKK</sequence>
<feature type="repeat" description="ANK" evidence="3">
    <location>
        <begin position="820"/>
        <end position="852"/>
    </location>
</feature>
<protein>
    <recommendedName>
        <fullName evidence="5">Azaphilone pigments biosynthesis cluster protein L N-terminal domain-containing protein</fullName>
    </recommendedName>
</protein>
<feature type="compositionally biased region" description="Polar residues" evidence="4">
    <location>
        <begin position="228"/>
        <end position="247"/>
    </location>
</feature>
<feature type="repeat" description="ANK" evidence="3">
    <location>
        <begin position="853"/>
        <end position="885"/>
    </location>
</feature>
<feature type="domain" description="Azaphilone pigments biosynthesis cluster protein L N-terminal" evidence="5">
    <location>
        <begin position="1"/>
        <end position="161"/>
    </location>
</feature>
<feature type="repeat" description="ANK" evidence="3">
    <location>
        <begin position="886"/>
        <end position="918"/>
    </location>
</feature>
<dbReference type="InterPro" id="IPR031348">
    <property type="entry name" value="PigL_N"/>
</dbReference>
<dbReference type="Proteomes" id="UP001590951">
    <property type="component" value="Unassembled WGS sequence"/>
</dbReference>
<feature type="compositionally biased region" description="Basic and acidic residues" evidence="4">
    <location>
        <begin position="291"/>
        <end position="301"/>
    </location>
</feature>
<evidence type="ECO:0000313" key="7">
    <source>
        <dbReference type="Proteomes" id="UP001590951"/>
    </source>
</evidence>
<dbReference type="InterPro" id="IPR011990">
    <property type="entry name" value="TPR-like_helical_dom_sf"/>
</dbReference>
<comment type="caution">
    <text evidence="6">The sequence shown here is derived from an EMBL/GenBank/DDBJ whole genome shotgun (WGS) entry which is preliminary data.</text>
</comment>
<evidence type="ECO:0000256" key="1">
    <source>
        <dbReference type="ARBA" id="ARBA00022737"/>
    </source>
</evidence>
<evidence type="ECO:0000256" key="3">
    <source>
        <dbReference type="PROSITE-ProRule" id="PRU00023"/>
    </source>
</evidence>
<reference evidence="6 7" key="1">
    <citation type="submission" date="2024-09" db="EMBL/GenBank/DDBJ databases">
        <title>Rethinking Asexuality: The Enigmatic Case of Functional Sexual Genes in Lepraria (Stereocaulaceae).</title>
        <authorList>
            <person name="Doellman M."/>
            <person name="Sun Y."/>
            <person name="Barcenas-Pena A."/>
            <person name="Lumbsch H.T."/>
            <person name="Grewe F."/>
        </authorList>
    </citation>
    <scope>NUCLEOTIDE SEQUENCE [LARGE SCALE GENOMIC DNA]</scope>
    <source>
        <strain evidence="6 7">Grewe 0041</strain>
    </source>
</reference>
<feature type="repeat" description="ANK" evidence="3">
    <location>
        <begin position="655"/>
        <end position="687"/>
    </location>
</feature>
<dbReference type="Pfam" id="PF00023">
    <property type="entry name" value="Ank"/>
    <property type="match status" value="1"/>
</dbReference>
<dbReference type="PROSITE" id="PS50297">
    <property type="entry name" value="ANK_REP_REGION"/>
    <property type="match status" value="7"/>
</dbReference>
<gene>
    <name evidence="6" type="ORF">ABVK25_010295</name>
</gene>
<dbReference type="Gene3D" id="1.25.40.20">
    <property type="entry name" value="Ankyrin repeat-containing domain"/>
    <property type="match status" value="4"/>
</dbReference>
<dbReference type="EMBL" id="JBHFEH010000064">
    <property type="protein sequence ID" value="KAL2049391.1"/>
    <property type="molecule type" value="Genomic_DNA"/>
</dbReference>
<dbReference type="PANTHER" id="PTHR24126:SF14">
    <property type="entry name" value="ANK_REP_REGION DOMAIN-CONTAINING PROTEIN"/>
    <property type="match status" value="1"/>
</dbReference>